<dbReference type="EMBL" id="RQTK01000005">
    <property type="protein sequence ID" value="RUS91870.1"/>
    <property type="molecule type" value="Genomic_DNA"/>
</dbReference>
<keyword evidence="2" id="KW-1185">Reference proteome</keyword>
<comment type="caution">
    <text evidence="1">The sequence shown here is derived from an EMBL/GenBank/DDBJ whole genome shotgun (WGS) entry which is preliminary data.</text>
</comment>
<dbReference type="Proteomes" id="UP000271974">
    <property type="component" value="Unassembled WGS sequence"/>
</dbReference>
<feature type="non-terminal residue" evidence="1">
    <location>
        <position position="1"/>
    </location>
</feature>
<dbReference type="AlphaFoldDB" id="A0A433UD80"/>
<proteinExistence type="predicted"/>
<protein>
    <submittedName>
        <fullName evidence="1">Uncharacterized protein</fullName>
    </submittedName>
</protein>
<dbReference type="OrthoDB" id="6063204at2759"/>
<evidence type="ECO:0000313" key="2">
    <source>
        <dbReference type="Proteomes" id="UP000271974"/>
    </source>
</evidence>
<sequence>RDEDKESGSDNTRRYTTLLPEKKVGTPIATLYAMEIEPGTVVLQSEDGEFFRILREYDKVERTGYGSVCREMPSCSADNQYVPPYTRAHYQTKPSAPLSHLTEEDQWRSRYDPYGYMETWRPLNTVNGVAY</sequence>
<name>A0A433UD80_ELYCH</name>
<reference evidence="1 2" key="1">
    <citation type="submission" date="2019-01" db="EMBL/GenBank/DDBJ databases">
        <title>A draft genome assembly of the solar-powered sea slug Elysia chlorotica.</title>
        <authorList>
            <person name="Cai H."/>
            <person name="Li Q."/>
            <person name="Fang X."/>
            <person name="Li J."/>
            <person name="Curtis N.E."/>
            <person name="Altenburger A."/>
            <person name="Shibata T."/>
            <person name="Feng M."/>
            <person name="Maeda T."/>
            <person name="Schwartz J.A."/>
            <person name="Shigenobu S."/>
            <person name="Lundholm N."/>
            <person name="Nishiyama T."/>
            <person name="Yang H."/>
            <person name="Hasebe M."/>
            <person name="Li S."/>
            <person name="Pierce S.K."/>
            <person name="Wang J."/>
        </authorList>
    </citation>
    <scope>NUCLEOTIDE SEQUENCE [LARGE SCALE GENOMIC DNA]</scope>
    <source>
        <strain evidence="1">EC2010</strain>
        <tissue evidence="1">Whole organism of an adult</tissue>
    </source>
</reference>
<evidence type="ECO:0000313" key="1">
    <source>
        <dbReference type="EMBL" id="RUS91870.1"/>
    </source>
</evidence>
<gene>
    <name evidence="1" type="ORF">EGW08_000441</name>
</gene>
<accession>A0A433UD80</accession>
<organism evidence="1 2">
    <name type="scientific">Elysia chlorotica</name>
    <name type="common">Eastern emerald elysia</name>
    <name type="synonym">Sea slug</name>
    <dbReference type="NCBI Taxonomy" id="188477"/>
    <lineage>
        <taxon>Eukaryota</taxon>
        <taxon>Metazoa</taxon>
        <taxon>Spiralia</taxon>
        <taxon>Lophotrochozoa</taxon>
        <taxon>Mollusca</taxon>
        <taxon>Gastropoda</taxon>
        <taxon>Heterobranchia</taxon>
        <taxon>Euthyneura</taxon>
        <taxon>Panpulmonata</taxon>
        <taxon>Sacoglossa</taxon>
        <taxon>Placobranchoidea</taxon>
        <taxon>Plakobranchidae</taxon>
        <taxon>Elysia</taxon>
    </lineage>
</organism>